<dbReference type="Proteomes" id="UP000011014">
    <property type="component" value="Unassembled WGS sequence"/>
</dbReference>
<dbReference type="Proteomes" id="UP000001307">
    <property type="component" value="Unassembled WGS sequence"/>
</dbReference>
<keyword evidence="4" id="KW-1185">Reference proteome</keyword>
<dbReference type="EMBL" id="FN656164">
    <property type="protein sequence ID" value="CBY40897.1"/>
    <property type="molecule type" value="Genomic_DNA"/>
</dbReference>
<dbReference type="EMBL" id="FN654898">
    <property type="protein sequence ID" value="CBY37101.1"/>
    <property type="molecule type" value="Genomic_DNA"/>
</dbReference>
<proteinExistence type="predicted"/>
<evidence type="ECO:0000313" key="1">
    <source>
        <dbReference type="EMBL" id="CBY10405.1"/>
    </source>
</evidence>
<gene>
    <name evidence="1" type="ORF">GSOID_T00012427001</name>
    <name evidence="3" type="ORF">GSOID_T00022939001</name>
    <name evidence="2" type="ORF">GSOID_T00030171001</name>
</gene>
<protein>
    <submittedName>
        <fullName evidence="1">Uncharacterized protein</fullName>
    </submittedName>
</protein>
<evidence type="ECO:0000313" key="4">
    <source>
        <dbReference type="Proteomes" id="UP000001307"/>
    </source>
</evidence>
<name>E4XIK4_OIKDI</name>
<sequence length="86" mass="10049">MLARSFSSSAGFLQIHFDLLLSERIPETTFSVKKGYSHYPIIFESDWSRTKITYDNNKFDEDIVTLAHRNGTYDPTDINKTDSYQY</sequence>
<dbReference type="AlphaFoldDB" id="E4XIK4"/>
<organism evidence="1">
    <name type="scientific">Oikopleura dioica</name>
    <name type="common">Tunicate</name>
    <dbReference type="NCBI Taxonomy" id="34765"/>
    <lineage>
        <taxon>Eukaryota</taxon>
        <taxon>Metazoa</taxon>
        <taxon>Chordata</taxon>
        <taxon>Tunicata</taxon>
        <taxon>Appendicularia</taxon>
        <taxon>Copelata</taxon>
        <taxon>Oikopleuridae</taxon>
        <taxon>Oikopleura</taxon>
    </lineage>
</organism>
<accession>E4XIK4</accession>
<evidence type="ECO:0000313" key="3">
    <source>
        <dbReference type="EMBL" id="CBY40897.1"/>
    </source>
</evidence>
<reference evidence="1" key="1">
    <citation type="journal article" date="2010" name="Science">
        <title>Plasticity of animal genome architecture unmasked by rapid evolution of a pelagic tunicate.</title>
        <authorList>
            <person name="Denoeud F."/>
            <person name="Henriet S."/>
            <person name="Mungpakdee S."/>
            <person name="Aury J.M."/>
            <person name="Da Silva C."/>
            <person name="Brinkmann H."/>
            <person name="Mikhaleva J."/>
            <person name="Olsen L.C."/>
            <person name="Jubin C."/>
            <person name="Canestro C."/>
            <person name="Bouquet J.M."/>
            <person name="Danks G."/>
            <person name="Poulain J."/>
            <person name="Campsteijn C."/>
            <person name="Adamski M."/>
            <person name="Cross I."/>
            <person name="Yadetie F."/>
            <person name="Muffato M."/>
            <person name="Louis A."/>
            <person name="Butcher S."/>
            <person name="Tsagkogeorga G."/>
            <person name="Konrad A."/>
            <person name="Singh S."/>
            <person name="Jensen M.F."/>
            <person name="Cong E.H."/>
            <person name="Eikeseth-Otteraa H."/>
            <person name="Noel B."/>
            <person name="Anthouard V."/>
            <person name="Porcel B.M."/>
            <person name="Kachouri-Lafond R."/>
            <person name="Nishino A."/>
            <person name="Ugolini M."/>
            <person name="Chourrout P."/>
            <person name="Nishida H."/>
            <person name="Aasland R."/>
            <person name="Huzurbazar S."/>
            <person name="Westhof E."/>
            <person name="Delsuc F."/>
            <person name="Lehrach H."/>
            <person name="Reinhardt R."/>
            <person name="Weissenbach J."/>
            <person name="Roy S.W."/>
            <person name="Artiguenave F."/>
            <person name="Postlethwait J.H."/>
            <person name="Manak J.R."/>
            <person name="Thompson E.M."/>
            <person name="Jaillon O."/>
            <person name="Du Pasquier L."/>
            <person name="Boudinot P."/>
            <person name="Liberles D.A."/>
            <person name="Volff J.N."/>
            <person name="Philippe H."/>
            <person name="Lenhard B."/>
            <person name="Roest Crollius H."/>
            <person name="Wincker P."/>
            <person name="Chourrout D."/>
        </authorList>
    </citation>
    <scope>NUCLEOTIDE SEQUENCE [LARGE SCALE GENOMIC DNA]</scope>
</reference>
<dbReference type="EMBL" id="FN653055">
    <property type="protein sequence ID" value="CBY10405.1"/>
    <property type="molecule type" value="Genomic_DNA"/>
</dbReference>
<evidence type="ECO:0000313" key="2">
    <source>
        <dbReference type="EMBL" id="CBY37101.1"/>
    </source>
</evidence>
<dbReference type="InParanoid" id="E4XIK4"/>